<accession>A0A5P8W2H0</accession>
<evidence type="ECO:0000313" key="1">
    <source>
        <dbReference type="EMBL" id="QFS46927.1"/>
    </source>
</evidence>
<dbReference type="EMBL" id="CP045226">
    <property type="protein sequence ID" value="QFS46927.1"/>
    <property type="molecule type" value="Genomic_DNA"/>
</dbReference>
<name>A0A5P8W2H0_9NOSO</name>
<gene>
    <name evidence="1" type="ORF">GXM_04408</name>
</gene>
<sequence length="51" mass="5622">MVGIDLCLLSKSTINFSLLNSAAMAYPPFPVAIARYQRQDRAVCLSKFSGR</sequence>
<organism evidence="1 2">
    <name type="scientific">Nostoc sphaeroides CCNUC1</name>
    <dbReference type="NCBI Taxonomy" id="2653204"/>
    <lineage>
        <taxon>Bacteria</taxon>
        <taxon>Bacillati</taxon>
        <taxon>Cyanobacteriota</taxon>
        <taxon>Cyanophyceae</taxon>
        <taxon>Nostocales</taxon>
        <taxon>Nostocaceae</taxon>
        <taxon>Nostoc</taxon>
    </lineage>
</organism>
<evidence type="ECO:0000313" key="2">
    <source>
        <dbReference type="Proteomes" id="UP000326678"/>
    </source>
</evidence>
<dbReference type="Proteomes" id="UP000326678">
    <property type="component" value="Chromosome Gxm1"/>
</dbReference>
<proteinExistence type="predicted"/>
<reference evidence="1 2" key="1">
    <citation type="submission" date="2019-10" db="EMBL/GenBank/DDBJ databases">
        <title>Genomic and transcriptomic insights into the perfect genentic adaptation of a filamentous nitrogen-fixing cyanobacterium to rice fields.</title>
        <authorList>
            <person name="Chen Z."/>
        </authorList>
    </citation>
    <scope>NUCLEOTIDE SEQUENCE [LARGE SCALE GENOMIC DNA]</scope>
    <source>
        <strain evidence="1">CCNUC1</strain>
    </source>
</reference>
<dbReference type="AlphaFoldDB" id="A0A5P8W2H0"/>
<protein>
    <submittedName>
        <fullName evidence="1">Uncharacterized protein</fullName>
    </submittedName>
</protein>
<keyword evidence="2" id="KW-1185">Reference proteome</keyword>
<dbReference type="KEGG" id="nsh:GXM_04408"/>